<dbReference type="Proteomes" id="UP001281761">
    <property type="component" value="Unassembled WGS sequence"/>
</dbReference>
<evidence type="ECO:0000313" key="1">
    <source>
        <dbReference type="EMBL" id="KAK2948654.1"/>
    </source>
</evidence>
<dbReference type="EMBL" id="JARBJD010000171">
    <property type="protein sequence ID" value="KAK2948654.1"/>
    <property type="molecule type" value="Genomic_DNA"/>
</dbReference>
<evidence type="ECO:0000313" key="2">
    <source>
        <dbReference type="Proteomes" id="UP001281761"/>
    </source>
</evidence>
<accession>A0ABQ9XCR4</accession>
<comment type="caution">
    <text evidence="1">The sequence shown here is derived from an EMBL/GenBank/DDBJ whole genome shotgun (WGS) entry which is preliminary data.</text>
</comment>
<organism evidence="1 2">
    <name type="scientific">Blattamonas nauphoetae</name>
    <dbReference type="NCBI Taxonomy" id="2049346"/>
    <lineage>
        <taxon>Eukaryota</taxon>
        <taxon>Metamonada</taxon>
        <taxon>Preaxostyla</taxon>
        <taxon>Oxymonadida</taxon>
        <taxon>Blattamonas</taxon>
    </lineage>
</organism>
<sequence>MEGEGRTTGLCAHFGSGVAAVVFGQCELHSLALAFVPARPVLSCCASQSARRAWFWIFREFVGQLADVVPHLAHTVPLALSLAVVASSDGIQPTSHLSAFQKLQSSPSRARSQSSAMLSSTSQHFPLGTDPLLALSSPIHPRDTIELSRKIESSLFTSSIVNNTSYCVGLSSTGTRLALNASSTFCTAAVPCSTIARRDTNFGLLKTRPFRGLCGLGEAICLTFALSL</sequence>
<reference evidence="1 2" key="1">
    <citation type="journal article" date="2022" name="bioRxiv">
        <title>Genomics of Preaxostyla Flagellates Illuminates Evolutionary Transitions and the Path Towards Mitochondrial Loss.</title>
        <authorList>
            <person name="Novak L.V.F."/>
            <person name="Treitli S.C."/>
            <person name="Pyrih J."/>
            <person name="Halakuc P."/>
            <person name="Pipaliya S.V."/>
            <person name="Vacek V."/>
            <person name="Brzon O."/>
            <person name="Soukal P."/>
            <person name="Eme L."/>
            <person name="Dacks J.B."/>
            <person name="Karnkowska A."/>
            <person name="Elias M."/>
            <person name="Hampl V."/>
        </authorList>
    </citation>
    <scope>NUCLEOTIDE SEQUENCE [LARGE SCALE GENOMIC DNA]</scope>
    <source>
        <strain evidence="1">NAU3</strain>
        <tissue evidence="1">Gut</tissue>
    </source>
</reference>
<gene>
    <name evidence="1" type="ORF">BLNAU_16395</name>
</gene>
<name>A0ABQ9XCR4_9EUKA</name>
<proteinExistence type="predicted"/>
<keyword evidence="2" id="KW-1185">Reference proteome</keyword>
<protein>
    <submittedName>
        <fullName evidence="1">Uncharacterized protein</fullName>
    </submittedName>
</protein>